<dbReference type="OrthoDB" id="8877014at2"/>
<evidence type="ECO:0000313" key="2">
    <source>
        <dbReference type="Proteomes" id="UP000593966"/>
    </source>
</evidence>
<gene>
    <name evidence="1" type="ORF">G0028_06260</name>
</gene>
<protein>
    <submittedName>
        <fullName evidence="1">DUF4043 family protein</fullName>
    </submittedName>
</protein>
<keyword evidence="2" id="KW-1185">Reference proteome</keyword>
<accession>A0A4Q4H050</accession>
<name>A0A4Q4H050_9GAMM</name>
<dbReference type="RefSeq" id="WP_130073528.1">
    <property type="nucleotide sequence ID" value="NZ_CP048659.1"/>
</dbReference>
<proteinExistence type="predicted"/>
<organism evidence="1 2">
    <name type="scientific">Acinetobacter piscicola</name>
    <dbReference type="NCBI Taxonomy" id="2006115"/>
    <lineage>
        <taxon>Bacteria</taxon>
        <taxon>Pseudomonadati</taxon>
        <taxon>Pseudomonadota</taxon>
        <taxon>Gammaproteobacteria</taxon>
        <taxon>Moraxellales</taxon>
        <taxon>Moraxellaceae</taxon>
        <taxon>Acinetobacter</taxon>
    </lineage>
</organism>
<dbReference type="InterPro" id="IPR025267">
    <property type="entry name" value="ORF017-like"/>
</dbReference>
<reference evidence="1 2" key="1">
    <citation type="submission" date="2020-02" db="EMBL/GenBank/DDBJ databases">
        <title>Tigecycline-resistant Acinetobacter species from pigs and migratory birds.</title>
        <authorList>
            <person name="Chen C."/>
            <person name="Sun J."/>
            <person name="Liao X.-P."/>
            <person name="Liu Y.-H."/>
        </authorList>
    </citation>
    <scope>NUCLEOTIDE SEQUENCE [LARGE SCALE GENOMIC DNA]</scope>
    <source>
        <strain evidence="1 2">YH12207_T</strain>
    </source>
</reference>
<dbReference type="AlphaFoldDB" id="A0A4Q4H050"/>
<evidence type="ECO:0000313" key="1">
    <source>
        <dbReference type="EMBL" id="QOW45533.1"/>
    </source>
</evidence>
<dbReference type="Proteomes" id="UP000593966">
    <property type="component" value="Chromosome"/>
</dbReference>
<dbReference type="Pfam" id="PF13252">
    <property type="entry name" value="Phage_capsid_3"/>
    <property type="match status" value="1"/>
</dbReference>
<sequence>MPGKTNATYGDKTNAVQQSVGLFAKSLRRKSLINNMVGKMQNGESSAASQIKNESSTHMPILRVMDLGKQKGDEVTYNLIQPVNAYPIMGSEYAEGRGTGMSIVEDRLRVDQARFPIDLGNVMTSIRSPVDFRRIGRPIAQDLMDRYSDGSTLVHLCGARGFQNSAEWAVPLASHEKFKKIMVNDVKAPTKNRHFIVAGDAVQPFKVNGGEVDLATTDLFTMDTVDSMRSVMDDMVLPPPCIQVEGDEAATDEPLRLWIVSPAQYRWFAKQQGFRTLISNAVARSSNAKNHPLFRGEVGLWNNFLIRKMSHAIRFNPGDPIRYATSYTSEAEADAIVPATLGAGYAVDRSIILGGQALAEAFAAHKGTGVSYFWSEKELDHDDKAELLVGAIRGVKKIRFNVDVNGDGSEFQYTDHGIVTVDTVVKLQGS</sequence>
<dbReference type="EMBL" id="CP048659">
    <property type="protein sequence ID" value="QOW45533.1"/>
    <property type="molecule type" value="Genomic_DNA"/>
</dbReference>